<feature type="domain" description="Alpha-glycerophosphate oxidase C-terminal" evidence="8">
    <location>
        <begin position="447"/>
        <end position="504"/>
    </location>
</feature>
<dbReference type="Gene3D" id="3.30.9.10">
    <property type="entry name" value="D-Amino Acid Oxidase, subunit A, domain 2"/>
    <property type="match status" value="1"/>
</dbReference>
<dbReference type="PANTHER" id="PTHR11985:SF35">
    <property type="entry name" value="ANAEROBIC GLYCEROL-3-PHOSPHATE DEHYDROGENASE SUBUNIT A"/>
    <property type="match status" value="1"/>
</dbReference>
<evidence type="ECO:0000259" key="8">
    <source>
        <dbReference type="Pfam" id="PF16901"/>
    </source>
</evidence>
<dbReference type="Gene3D" id="1.10.8.870">
    <property type="entry name" value="Alpha-glycerophosphate oxidase, cap domain"/>
    <property type="match status" value="1"/>
</dbReference>
<keyword evidence="5" id="KW-0274">FAD</keyword>
<name>A0A956M3Z2_UNCEI</name>
<dbReference type="PRINTS" id="PR01001">
    <property type="entry name" value="FADG3PDH"/>
</dbReference>
<dbReference type="SUPFAM" id="SSF54373">
    <property type="entry name" value="FAD-linked reductases, C-terminal domain"/>
    <property type="match status" value="1"/>
</dbReference>
<evidence type="ECO:0000313" key="10">
    <source>
        <dbReference type="Proteomes" id="UP000697710"/>
    </source>
</evidence>
<comment type="caution">
    <text evidence="9">The sequence shown here is derived from an EMBL/GenBank/DDBJ whole genome shotgun (WGS) entry which is preliminary data.</text>
</comment>
<evidence type="ECO:0000256" key="6">
    <source>
        <dbReference type="ARBA" id="ARBA00023002"/>
    </source>
</evidence>
<dbReference type="GO" id="GO:0046168">
    <property type="term" value="P:glycerol-3-phosphate catabolic process"/>
    <property type="evidence" value="ECO:0007669"/>
    <property type="project" value="TreeGrafter"/>
</dbReference>
<comment type="cofactor">
    <cofactor evidence="1">
        <name>FAD</name>
        <dbReference type="ChEBI" id="CHEBI:57692"/>
    </cofactor>
</comment>
<dbReference type="InterPro" id="IPR036188">
    <property type="entry name" value="FAD/NAD-bd_sf"/>
</dbReference>
<dbReference type="Pfam" id="PF16901">
    <property type="entry name" value="DAO_C"/>
    <property type="match status" value="1"/>
</dbReference>
<reference evidence="9" key="2">
    <citation type="journal article" date="2021" name="Microbiome">
        <title>Successional dynamics and alternative stable states in a saline activated sludge microbial community over 9 years.</title>
        <authorList>
            <person name="Wang Y."/>
            <person name="Ye J."/>
            <person name="Ju F."/>
            <person name="Liu L."/>
            <person name="Boyd J.A."/>
            <person name="Deng Y."/>
            <person name="Parks D.H."/>
            <person name="Jiang X."/>
            <person name="Yin X."/>
            <person name="Woodcroft B.J."/>
            <person name="Tyson G.W."/>
            <person name="Hugenholtz P."/>
            <person name="Polz M.F."/>
            <person name="Zhang T."/>
        </authorList>
    </citation>
    <scope>NUCLEOTIDE SEQUENCE</scope>
    <source>
        <strain evidence="9">HKST-UBA01</strain>
    </source>
</reference>
<dbReference type="SUPFAM" id="SSF51905">
    <property type="entry name" value="FAD/NAD(P)-binding domain"/>
    <property type="match status" value="1"/>
</dbReference>
<proteinExistence type="inferred from homology"/>
<dbReference type="Proteomes" id="UP000697710">
    <property type="component" value="Unassembled WGS sequence"/>
</dbReference>
<evidence type="ECO:0000256" key="3">
    <source>
        <dbReference type="ARBA" id="ARBA00022630"/>
    </source>
</evidence>
<evidence type="ECO:0000256" key="1">
    <source>
        <dbReference type="ARBA" id="ARBA00001974"/>
    </source>
</evidence>
<dbReference type="Pfam" id="PF01266">
    <property type="entry name" value="DAO"/>
    <property type="match status" value="1"/>
</dbReference>
<dbReference type="InterPro" id="IPR006076">
    <property type="entry name" value="FAD-dep_OxRdtase"/>
</dbReference>
<dbReference type="InterPro" id="IPR038299">
    <property type="entry name" value="DAO_C_sf"/>
</dbReference>
<keyword evidence="4" id="KW-0319">Glycerol metabolism</keyword>
<accession>A0A956M3Z2</accession>
<evidence type="ECO:0000256" key="4">
    <source>
        <dbReference type="ARBA" id="ARBA00022798"/>
    </source>
</evidence>
<dbReference type="InterPro" id="IPR000447">
    <property type="entry name" value="G3P_DH_FAD-dep"/>
</dbReference>
<dbReference type="AlphaFoldDB" id="A0A956M3Z2"/>
<evidence type="ECO:0000256" key="5">
    <source>
        <dbReference type="ARBA" id="ARBA00022827"/>
    </source>
</evidence>
<feature type="domain" description="FAD dependent oxidoreductase" evidence="7">
    <location>
        <begin position="18"/>
        <end position="354"/>
    </location>
</feature>
<gene>
    <name evidence="9" type="ORF">KC729_17945</name>
</gene>
<keyword evidence="3" id="KW-0285">Flavoprotein</keyword>
<dbReference type="GO" id="GO:0006071">
    <property type="term" value="P:glycerol metabolic process"/>
    <property type="evidence" value="ECO:0007669"/>
    <property type="project" value="UniProtKB-KW"/>
</dbReference>
<dbReference type="Gene3D" id="3.50.50.60">
    <property type="entry name" value="FAD/NAD(P)-binding domain"/>
    <property type="match status" value="1"/>
</dbReference>
<reference evidence="9" key="1">
    <citation type="submission" date="2020-04" db="EMBL/GenBank/DDBJ databases">
        <authorList>
            <person name="Zhang T."/>
        </authorList>
    </citation>
    <scope>NUCLEOTIDE SEQUENCE</scope>
    <source>
        <strain evidence="9">HKST-UBA01</strain>
    </source>
</reference>
<evidence type="ECO:0000313" key="9">
    <source>
        <dbReference type="EMBL" id="MCA9729575.1"/>
    </source>
</evidence>
<keyword evidence="6" id="KW-0560">Oxidoreductase</keyword>
<sequence>MNRDLARTALFDRSRPWDVVVIGGGATGLGVALDAQTRGYRTLLLEQTDFAAATSSRSTKLIHGGVRYLPQGHLALVRQALAERALLLRNAPDLVRPQRFVIPVGSRWRGWYYRSGLAIYDALARLPRRSTGAGEALPHSRRMSVAELSRALPDLAVEGRSGAVAFFDARFDDAALALRLADRFVAAGGTALNYARVARLLHAQGQVTGVLVRDLEVGDETEATARAVVNATGVFSDQLRRLDDPGAHPRLVSSRGSHLVIASVFSGSEDALLLPETPDGRVLFAIPWMGRTLVGTTEIAVETVDADPHPTSEEIEFLLAQISAVARRNITRADITSVFSGLRPLLRDTGRGAGGDAAAPDRMGGGAAARSTRALSREHAIEVSATGLVTIAGGKWTTYRLMAEQTVDRAATVGGLPSRPCRTAHLRLDPIFTPVVAIPEISTGWDPSTIEASVRHAVRHQMARTVEDVLARRIRLLFVDAGAARIAAEPVARWMAEELGRDRAWVQMQLASFSKLCDRYLP</sequence>
<dbReference type="GO" id="GO:0004368">
    <property type="term" value="F:glycerol-3-phosphate dehydrogenase (quinone) activity"/>
    <property type="evidence" value="ECO:0007669"/>
    <property type="project" value="InterPro"/>
</dbReference>
<protein>
    <submittedName>
        <fullName evidence="9">Glycerol-3-phosphate dehydrogenase/oxidase</fullName>
    </submittedName>
</protein>
<organism evidence="9 10">
    <name type="scientific">Eiseniibacteriota bacterium</name>
    <dbReference type="NCBI Taxonomy" id="2212470"/>
    <lineage>
        <taxon>Bacteria</taxon>
        <taxon>Candidatus Eiseniibacteriota</taxon>
    </lineage>
</organism>
<dbReference type="PROSITE" id="PS00978">
    <property type="entry name" value="FAD_G3PDH_2"/>
    <property type="match status" value="1"/>
</dbReference>
<dbReference type="PANTHER" id="PTHR11985">
    <property type="entry name" value="GLYCEROL-3-PHOSPHATE DEHYDROGENASE"/>
    <property type="match status" value="1"/>
</dbReference>
<evidence type="ECO:0000256" key="2">
    <source>
        <dbReference type="ARBA" id="ARBA00007330"/>
    </source>
</evidence>
<dbReference type="EMBL" id="JAGQHR010000752">
    <property type="protein sequence ID" value="MCA9729575.1"/>
    <property type="molecule type" value="Genomic_DNA"/>
</dbReference>
<dbReference type="InterPro" id="IPR031656">
    <property type="entry name" value="DAO_C"/>
</dbReference>
<comment type="similarity">
    <text evidence="2">Belongs to the FAD-dependent glycerol-3-phosphate dehydrogenase family.</text>
</comment>
<evidence type="ECO:0000259" key="7">
    <source>
        <dbReference type="Pfam" id="PF01266"/>
    </source>
</evidence>